<dbReference type="InParanoid" id="A0A1X7VT84"/>
<feature type="region of interest" description="Disordered" evidence="1">
    <location>
        <begin position="83"/>
        <end position="105"/>
    </location>
</feature>
<evidence type="ECO:0000313" key="2">
    <source>
        <dbReference type="EnsemblMetazoa" id="Aqu2.1.43094_001"/>
    </source>
</evidence>
<evidence type="ECO:0008006" key="3">
    <source>
        <dbReference type="Google" id="ProtNLM"/>
    </source>
</evidence>
<protein>
    <recommendedName>
        <fullName evidence="3">CUB domain-containing protein</fullName>
    </recommendedName>
</protein>
<dbReference type="EnsemblMetazoa" id="Aqu2.1.43094_001">
    <property type="protein sequence ID" value="Aqu2.1.43094_001"/>
    <property type="gene ID" value="Aqu2.1.43094"/>
</dbReference>
<organism evidence="2">
    <name type="scientific">Amphimedon queenslandica</name>
    <name type="common">Sponge</name>
    <dbReference type="NCBI Taxonomy" id="400682"/>
    <lineage>
        <taxon>Eukaryota</taxon>
        <taxon>Metazoa</taxon>
        <taxon>Porifera</taxon>
        <taxon>Demospongiae</taxon>
        <taxon>Heteroscleromorpha</taxon>
        <taxon>Haplosclerida</taxon>
        <taxon>Niphatidae</taxon>
        <taxon>Amphimedon</taxon>
    </lineage>
</organism>
<name>A0A1X7VT84_AMPQE</name>
<accession>A0A1X7VT84</accession>
<feature type="compositionally biased region" description="Acidic residues" evidence="1">
    <location>
        <begin position="92"/>
        <end position="105"/>
    </location>
</feature>
<dbReference type="AlphaFoldDB" id="A0A1X7VT84"/>
<reference evidence="2" key="1">
    <citation type="submission" date="2017-05" db="UniProtKB">
        <authorList>
            <consortium name="EnsemblMetazoa"/>
        </authorList>
    </citation>
    <scope>IDENTIFICATION</scope>
</reference>
<sequence length="105" mass="11861">MPCKDSHISISKYSSVLDIAKGDSLEIIDYKTHSHYQPITGNEINSITNRHIKTSDFLLLFLSEKDSTQSTGFKLQFECPSIRDEGSKKNQEEEEESGSGFDIDE</sequence>
<proteinExistence type="predicted"/>
<evidence type="ECO:0000256" key="1">
    <source>
        <dbReference type="SAM" id="MobiDB-lite"/>
    </source>
</evidence>